<evidence type="ECO:0000313" key="2">
    <source>
        <dbReference type="EMBL" id="CAA9447851.1"/>
    </source>
</evidence>
<sequence length="71" mass="7608">RATTDRCLRARGGPGLERGCSRALPRALPGSRRPPCEVRLCCGGHGRGRLRDHPPRSPLREAEEGRGGGPV</sequence>
<accession>A0A6J4QUE1</accession>
<gene>
    <name evidence="2" type="ORF">AVDCRST_MAG14-588</name>
</gene>
<dbReference type="AlphaFoldDB" id="A0A6J4QUE1"/>
<feature type="compositionally biased region" description="Basic and acidic residues" evidence="1">
    <location>
        <begin position="49"/>
        <end position="71"/>
    </location>
</feature>
<name>A0A6J4QUE1_9ACTN</name>
<protein>
    <submittedName>
        <fullName evidence="2">Uncharacterized protein</fullName>
    </submittedName>
</protein>
<organism evidence="2">
    <name type="scientific">uncultured Rubrobacteraceae bacterium</name>
    <dbReference type="NCBI Taxonomy" id="349277"/>
    <lineage>
        <taxon>Bacteria</taxon>
        <taxon>Bacillati</taxon>
        <taxon>Actinomycetota</taxon>
        <taxon>Rubrobacteria</taxon>
        <taxon>Rubrobacterales</taxon>
        <taxon>Rubrobacteraceae</taxon>
        <taxon>environmental samples</taxon>
    </lineage>
</organism>
<proteinExistence type="predicted"/>
<feature type="non-terminal residue" evidence="2">
    <location>
        <position position="71"/>
    </location>
</feature>
<evidence type="ECO:0000256" key="1">
    <source>
        <dbReference type="SAM" id="MobiDB-lite"/>
    </source>
</evidence>
<reference evidence="2" key="1">
    <citation type="submission" date="2020-02" db="EMBL/GenBank/DDBJ databases">
        <authorList>
            <person name="Meier V. D."/>
        </authorList>
    </citation>
    <scope>NUCLEOTIDE SEQUENCE</scope>
    <source>
        <strain evidence="2">AVDCRST_MAG14</strain>
    </source>
</reference>
<dbReference type="EMBL" id="CADCVG010000026">
    <property type="protein sequence ID" value="CAA9447851.1"/>
    <property type="molecule type" value="Genomic_DNA"/>
</dbReference>
<feature type="region of interest" description="Disordered" evidence="1">
    <location>
        <begin position="44"/>
        <end position="71"/>
    </location>
</feature>
<feature type="non-terminal residue" evidence="2">
    <location>
        <position position="1"/>
    </location>
</feature>